<accession>A0A9P7VLY3</accession>
<dbReference type="RefSeq" id="XP_043037123.1">
    <property type="nucleotide sequence ID" value="XM_043177503.1"/>
</dbReference>
<dbReference type="Proteomes" id="UP000812287">
    <property type="component" value="Unassembled WGS sequence"/>
</dbReference>
<gene>
    <name evidence="1" type="ORF">BT62DRAFT_1008985</name>
</gene>
<comment type="caution">
    <text evidence="1">The sequence shown here is derived from an EMBL/GenBank/DDBJ whole genome shotgun (WGS) entry which is preliminary data.</text>
</comment>
<sequence length="195" mass="21648">MITPSEKTEAATNERSSENLTQAKLESGVKRACCSMRFSITDPSLQFFILSTCQPAAIKEKIASLSATVLAISGLHLVTIQAVQDSSIANFEERLLLLFNLACRVQIVLFCNSVSEGIKRNPVVTVKRLSYSLKPLGFVGIPRLSMNASWIQTSRWRLADEHFEIFVYTVYRQVVSLELLVAVTYSSVGRLVARS</sequence>
<name>A0A9P7VLY3_9AGAR</name>
<proteinExistence type="predicted"/>
<evidence type="ECO:0000313" key="2">
    <source>
        <dbReference type="Proteomes" id="UP000812287"/>
    </source>
</evidence>
<dbReference type="AlphaFoldDB" id="A0A9P7VLY3"/>
<keyword evidence="2" id="KW-1185">Reference proteome</keyword>
<organism evidence="1 2">
    <name type="scientific">Guyanagaster necrorhizus</name>
    <dbReference type="NCBI Taxonomy" id="856835"/>
    <lineage>
        <taxon>Eukaryota</taxon>
        <taxon>Fungi</taxon>
        <taxon>Dikarya</taxon>
        <taxon>Basidiomycota</taxon>
        <taxon>Agaricomycotina</taxon>
        <taxon>Agaricomycetes</taxon>
        <taxon>Agaricomycetidae</taxon>
        <taxon>Agaricales</taxon>
        <taxon>Marasmiineae</taxon>
        <taxon>Physalacriaceae</taxon>
        <taxon>Guyanagaster</taxon>
    </lineage>
</organism>
<reference evidence="1" key="1">
    <citation type="submission" date="2020-11" db="EMBL/GenBank/DDBJ databases">
        <title>Adaptations for nitrogen fixation in a non-lichenized fungal sporocarp promotes dispersal by wood-feeding termites.</title>
        <authorList>
            <consortium name="DOE Joint Genome Institute"/>
            <person name="Koch R.A."/>
            <person name="Yoon G."/>
            <person name="Arayal U."/>
            <person name="Lail K."/>
            <person name="Amirebrahimi M."/>
            <person name="Labutti K."/>
            <person name="Lipzen A."/>
            <person name="Riley R."/>
            <person name="Barry K."/>
            <person name="Henrissat B."/>
            <person name="Grigoriev I.V."/>
            <person name="Herr J.R."/>
            <person name="Aime M.C."/>
        </authorList>
    </citation>
    <scope>NUCLEOTIDE SEQUENCE</scope>
    <source>
        <strain evidence="1">MCA 3950</strain>
    </source>
</reference>
<dbReference type="EMBL" id="MU250544">
    <property type="protein sequence ID" value="KAG7443623.1"/>
    <property type="molecule type" value="Genomic_DNA"/>
</dbReference>
<dbReference type="GeneID" id="66099790"/>
<evidence type="ECO:0000313" key="1">
    <source>
        <dbReference type="EMBL" id="KAG7443623.1"/>
    </source>
</evidence>
<protein>
    <submittedName>
        <fullName evidence="1">Uncharacterized protein</fullName>
    </submittedName>
</protein>